<name>A0A8J8NYP3_HALGN</name>
<dbReference type="EMBL" id="RRYP01004851">
    <property type="protein sequence ID" value="TNV82526.1"/>
    <property type="molecule type" value="Genomic_DNA"/>
</dbReference>
<protein>
    <recommendedName>
        <fullName evidence="3">PI-PLC Y-box domain-containing protein</fullName>
    </recommendedName>
</protein>
<dbReference type="PROSITE" id="PS50008">
    <property type="entry name" value="PIPLC_Y_DOMAIN"/>
    <property type="match status" value="1"/>
</dbReference>
<keyword evidence="2" id="KW-0472">Membrane</keyword>
<accession>A0A8J8NYP3</accession>
<feature type="region of interest" description="Disordered" evidence="1">
    <location>
        <begin position="1"/>
        <end position="42"/>
    </location>
</feature>
<dbReference type="GO" id="GO:0004435">
    <property type="term" value="F:phosphatidylinositol-4,5-bisphosphate phospholipase C activity"/>
    <property type="evidence" value="ECO:0007669"/>
    <property type="project" value="InterPro"/>
</dbReference>
<dbReference type="GO" id="GO:0005634">
    <property type="term" value="C:nucleus"/>
    <property type="evidence" value="ECO:0007669"/>
    <property type="project" value="TreeGrafter"/>
</dbReference>
<feature type="region of interest" description="Disordered" evidence="1">
    <location>
        <begin position="705"/>
        <end position="740"/>
    </location>
</feature>
<dbReference type="InterPro" id="IPR001711">
    <property type="entry name" value="PLipase_C_Pinositol-sp_Y"/>
</dbReference>
<dbReference type="PANTHER" id="PTHR31398:SF0">
    <property type="entry name" value="MEIOTIC NUCLEAR DIVISION PROTEIN 1 HOMOLOG"/>
    <property type="match status" value="1"/>
</dbReference>
<feature type="domain" description="PI-PLC Y-box" evidence="3">
    <location>
        <begin position="501"/>
        <end position="577"/>
    </location>
</feature>
<evidence type="ECO:0000313" key="4">
    <source>
        <dbReference type="EMBL" id="TNV82526.1"/>
    </source>
</evidence>
<dbReference type="Proteomes" id="UP000785679">
    <property type="component" value="Unassembled WGS sequence"/>
</dbReference>
<gene>
    <name evidence="4" type="ORF">FGO68_gene13080</name>
</gene>
<evidence type="ECO:0000259" key="3">
    <source>
        <dbReference type="PROSITE" id="PS50008"/>
    </source>
</evidence>
<organism evidence="4 5">
    <name type="scientific">Halteria grandinella</name>
    <dbReference type="NCBI Taxonomy" id="5974"/>
    <lineage>
        <taxon>Eukaryota</taxon>
        <taxon>Sar</taxon>
        <taxon>Alveolata</taxon>
        <taxon>Ciliophora</taxon>
        <taxon>Intramacronucleata</taxon>
        <taxon>Spirotrichea</taxon>
        <taxon>Stichotrichia</taxon>
        <taxon>Sporadotrichida</taxon>
        <taxon>Halteriidae</taxon>
        <taxon>Halteria</taxon>
    </lineage>
</organism>
<sequence>MKSDTKREFLQKEPHDEGDNQGPSKNDSIIMQLKQKKDGSTSKRCRESFKKVDQFGQTVNLTWNGEDEYKTTLGASVSSVLIVILLIYSAYRVFYLVNRYNPTVSKTTLIRGPEDDLPFKPQEYGFDFAFGLERKLDPDYGFFTLRQLSAVINESEERIKSNRTLTFEQCGSTNFNYEDQAEVQTFGIDKYNCATEDNYYIQGNFYRRNMEYVEIKLYKCSNDTHSVGYRPGVICKNPADIDNYFNQETFSFAFVNSMFALDDYKEPIKYFIDDQLFFELDSTKVKKANFFVQMQEASLEDDILQLGQSNDETFFQVLNVKSYDDNYSDKDGCIVAVYIRSDKLYDSYERKVDDILTLLGDIGGLSEALLGLGSFLVGFLAQKMFMSQIVKKIYHIRKYDNLAHAIEKRKKNEESNDPFHDTELQNDLTEMKAKEANISREFKTKVDIQDGDMASLFYAFLNRRRFHYDYNDIIEHIIRCICLRDVSENRQKRIYKKHVLFEKAEEKFMNELDVVRIVKTLRKFKMLAQALLSQRHRTVLRFQRQNLVETDTSSSDSDDNNYDPMRLMEHESSMVKLLTFGKMKKMMTQFKQAKLTELERNIMRGMFRRKLKDFEEQIREDKKAISLVDRIKGVQEPQTQGQLDLSIRENSIKFGYNETENQNIDEIHDDPLYDFGSRDGFGGRMKEMYQRELRNKVSAYMQSGADLNSAQRTPRTSGRRPKQGQEGPTNPDAVVFSINN</sequence>
<keyword evidence="2" id="KW-0812">Transmembrane</keyword>
<evidence type="ECO:0000256" key="2">
    <source>
        <dbReference type="SAM" id="Phobius"/>
    </source>
</evidence>
<proteinExistence type="predicted"/>
<keyword evidence="2" id="KW-1133">Transmembrane helix</keyword>
<evidence type="ECO:0000256" key="1">
    <source>
        <dbReference type="SAM" id="MobiDB-lite"/>
    </source>
</evidence>
<dbReference type="AlphaFoldDB" id="A0A8J8NYP3"/>
<feature type="compositionally biased region" description="Basic and acidic residues" evidence="1">
    <location>
        <begin position="1"/>
        <end position="18"/>
    </location>
</feature>
<dbReference type="OrthoDB" id="293272at2759"/>
<dbReference type="PANTHER" id="PTHR31398">
    <property type="entry name" value="MEIOTIC NUCLEAR DIVISION PROTEIN 1 HOMOLOG"/>
    <property type="match status" value="1"/>
</dbReference>
<dbReference type="GO" id="GO:0006629">
    <property type="term" value="P:lipid metabolic process"/>
    <property type="evidence" value="ECO:0007669"/>
    <property type="project" value="InterPro"/>
</dbReference>
<feature type="compositionally biased region" description="Polar residues" evidence="1">
    <location>
        <begin position="705"/>
        <end position="716"/>
    </location>
</feature>
<comment type="caution">
    <text evidence="4">The sequence shown here is derived from an EMBL/GenBank/DDBJ whole genome shotgun (WGS) entry which is preliminary data.</text>
</comment>
<keyword evidence="5" id="KW-1185">Reference proteome</keyword>
<evidence type="ECO:0000313" key="5">
    <source>
        <dbReference type="Proteomes" id="UP000785679"/>
    </source>
</evidence>
<feature type="transmembrane region" description="Helical" evidence="2">
    <location>
        <begin position="73"/>
        <end position="91"/>
    </location>
</feature>
<dbReference type="GO" id="GO:0035556">
    <property type="term" value="P:intracellular signal transduction"/>
    <property type="evidence" value="ECO:0007669"/>
    <property type="project" value="InterPro"/>
</dbReference>
<reference evidence="4" key="1">
    <citation type="submission" date="2019-06" db="EMBL/GenBank/DDBJ databases">
        <authorList>
            <person name="Zheng W."/>
        </authorList>
    </citation>
    <scope>NUCLEOTIDE SEQUENCE</scope>
    <source>
        <strain evidence="4">QDHG01</strain>
    </source>
</reference>
<dbReference type="GO" id="GO:0007131">
    <property type="term" value="P:reciprocal meiotic recombination"/>
    <property type="evidence" value="ECO:0007669"/>
    <property type="project" value="TreeGrafter"/>
</dbReference>